<comment type="similarity">
    <text evidence="1">Belongs to the 3-oxoacid CoA-transferase subunit B family.</text>
</comment>
<organism evidence="2 3">
    <name type="scientific">Desulfosporosinus orientis (strain ATCC 19365 / DSM 765 / NCIMB 8382 / VKM B-1628 / Singapore I)</name>
    <name type="common">Desulfotomaculum orientis</name>
    <dbReference type="NCBI Taxonomy" id="768706"/>
    <lineage>
        <taxon>Bacteria</taxon>
        <taxon>Bacillati</taxon>
        <taxon>Bacillota</taxon>
        <taxon>Clostridia</taxon>
        <taxon>Eubacteriales</taxon>
        <taxon>Desulfitobacteriaceae</taxon>
        <taxon>Desulfosporosinus</taxon>
    </lineage>
</organism>
<dbReference type="InterPro" id="IPR037171">
    <property type="entry name" value="NagB/RpiA_transferase-like"/>
</dbReference>
<dbReference type="STRING" id="768706.Desor_1185"/>
<sequence length="254" mass="27710">MAEYTSSQMMAVAMARQVKDGSTIIVGTGLPLVAASLAKNSTAPNVRLCFETGMIDGGPIEVPTSVSDMRISYTASALWPQILYFGFQANAYKKGSIDIGFLGGAQIDAYGNLNSTCIGDYLHPKTRFTGSGGANGIATNCNTVIMMKHQKRRFCKKVDYLTSPGWIDGPDGRKKTGLPEVGPQAVVTELGIMRFDDKTKRMYLAEYYPGITPQYIQDNTGFEMDLSRAVEAEPPSQEILDILIKKVDPQRLMV</sequence>
<dbReference type="GO" id="GO:0008410">
    <property type="term" value="F:CoA-transferase activity"/>
    <property type="evidence" value="ECO:0007669"/>
    <property type="project" value="InterPro"/>
</dbReference>
<dbReference type="PATRIC" id="fig|768706.3.peg.1167"/>
<proteinExistence type="inferred from homology"/>
<dbReference type="Proteomes" id="UP000006346">
    <property type="component" value="Chromosome"/>
</dbReference>
<evidence type="ECO:0000256" key="1">
    <source>
        <dbReference type="ARBA" id="ARBA00007047"/>
    </source>
</evidence>
<keyword evidence="3" id="KW-1185">Reference proteome</keyword>
<dbReference type="PANTHER" id="PTHR43293:SF3">
    <property type="entry name" value="CHOLESTEROL RING-CLEAVING HYDROLASE IPDB SUBUNIT"/>
    <property type="match status" value="1"/>
</dbReference>
<protein>
    <submittedName>
        <fullName evidence="2">Acyl CoA:acetate/3-ketoacid CoA transferase, beta subunit</fullName>
    </submittedName>
</protein>
<keyword evidence="2" id="KW-0808">Transferase</keyword>
<dbReference type="PANTHER" id="PTHR43293">
    <property type="entry name" value="ACETATE COA-TRANSFERASE YDIF"/>
    <property type="match status" value="1"/>
</dbReference>
<dbReference type="SMART" id="SM00882">
    <property type="entry name" value="CoA_trans"/>
    <property type="match status" value="1"/>
</dbReference>
<evidence type="ECO:0000313" key="2">
    <source>
        <dbReference type="EMBL" id="AET66852.1"/>
    </source>
</evidence>
<name>G7WCU6_DESOD</name>
<dbReference type="SUPFAM" id="SSF100950">
    <property type="entry name" value="NagB/RpiA/CoA transferase-like"/>
    <property type="match status" value="1"/>
</dbReference>
<dbReference type="Pfam" id="PF01144">
    <property type="entry name" value="CoA_trans"/>
    <property type="match status" value="1"/>
</dbReference>
<dbReference type="eggNOG" id="COG2057">
    <property type="taxonomic scope" value="Bacteria"/>
</dbReference>
<dbReference type="KEGG" id="dor:Desor_1185"/>
<reference evidence="2 3" key="2">
    <citation type="journal article" date="2012" name="J. Bacteriol.">
        <title>Complete genome sequences of Desulfosporosinus orientis DSM765T, Desulfosporosinus youngiae DSM17734T, Desulfosporosinus meridiei DSM13257T, and Desulfosporosinus acidiphilus DSM22704T.</title>
        <authorList>
            <person name="Pester M."/>
            <person name="Brambilla E."/>
            <person name="Alazard D."/>
            <person name="Rattei T."/>
            <person name="Weinmaier T."/>
            <person name="Han J."/>
            <person name="Lucas S."/>
            <person name="Lapidus A."/>
            <person name="Cheng J.F."/>
            <person name="Goodwin L."/>
            <person name="Pitluck S."/>
            <person name="Peters L."/>
            <person name="Ovchinnikova G."/>
            <person name="Teshima H."/>
            <person name="Detter J.C."/>
            <person name="Han C.S."/>
            <person name="Tapia R."/>
            <person name="Land M.L."/>
            <person name="Hauser L."/>
            <person name="Kyrpides N.C."/>
            <person name="Ivanova N.N."/>
            <person name="Pagani I."/>
            <person name="Huntmann M."/>
            <person name="Wei C.L."/>
            <person name="Davenport K.W."/>
            <person name="Daligault H."/>
            <person name="Chain P.S."/>
            <person name="Chen A."/>
            <person name="Mavromatis K."/>
            <person name="Markowitz V."/>
            <person name="Szeto E."/>
            <person name="Mikhailova N."/>
            <person name="Pati A."/>
            <person name="Wagner M."/>
            <person name="Woyke T."/>
            <person name="Ollivier B."/>
            <person name="Klenk H.P."/>
            <person name="Spring S."/>
            <person name="Loy A."/>
        </authorList>
    </citation>
    <scope>NUCLEOTIDE SEQUENCE [LARGE SCALE GENOMIC DNA]</scope>
    <source>
        <strain evidence="3">ATCC 19365 / DSM 765 / NCIMB 8382 / VKM B-1628</strain>
    </source>
</reference>
<dbReference type="RefSeq" id="WP_014183673.1">
    <property type="nucleotide sequence ID" value="NC_016584.1"/>
</dbReference>
<dbReference type="AlphaFoldDB" id="G7WCU6"/>
<dbReference type="EMBL" id="CP003108">
    <property type="protein sequence ID" value="AET66852.1"/>
    <property type="molecule type" value="Genomic_DNA"/>
</dbReference>
<accession>G7WCU6</accession>
<dbReference type="InterPro" id="IPR004165">
    <property type="entry name" value="CoA_trans_fam_I"/>
</dbReference>
<dbReference type="Gene3D" id="3.40.1080.10">
    <property type="entry name" value="Glutaconate Coenzyme A-transferase"/>
    <property type="match status" value="1"/>
</dbReference>
<gene>
    <name evidence="2" type="ordered locus">Desor_1185</name>
</gene>
<reference evidence="3" key="1">
    <citation type="submission" date="2011-11" db="EMBL/GenBank/DDBJ databases">
        <title>Complete sequence of Desulfosporosinus orientis DSM 765.</title>
        <authorList>
            <person name="Lucas S."/>
            <person name="Han J."/>
            <person name="Lapidus A."/>
            <person name="Cheng J.-F."/>
            <person name="Goodwin L."/>
            <person name="Pitluck S."/>
            <person name="Peters L."/>
            <person name="Ovchinnikova G."/>
            <person name="Teshima H."/>
            <person name="Detter J.C."/>
            <person name="Han C."/>
            <person name="Tapia R."/>
            <person name="Land M."/>
            <person name="Hauser L."/>
            <person name="Kyrpides N."/>
            <person name="Ivanova N."/>
            <person name="Pagani I."/>
            <person name="Pester M."/>
            <person name="Spring S."/>
            <person name="Ollivier B."/>
            <person name="Rattei T."/>
            <person name="Klenk H.-P."/>
            <person name="Wagner M."/>
            <person name="Loy A."/>
            <person name="Woyke T."/>
        </authorList>
    </citation>
    <scope>NUCLEOTIDE SEQUENCE [LARGE SCALE GENOMIC DNA]</scope>
    <source>
        <strain evidence="3">ATCC 19365 / DSM 765 / NCIMB 8382 / VKM B-1628</strain>
    </source>
</reference>
<dbReference type="HOGENOM" id="CLU_069088_0_0_9"/>
<evidence type="ECO:0000313" key="3">
    <source>
        <dbReference type="Proteomes" id="UP000006346"/>
    </source>
</evidence>